<reference evidence="6 7" key="1">
    <citation type="submission" date="2019-12" db="EMBL/GenBank/DDBJ databases">
        <authorList>
            <person name="Kim Y.S."/>
        </authorList>
    </citation>
    <scope>NUCLEOTIDE SEQUENCE [LARGE SCALE GENOMIC DNA]</scope>
    <source>
        <strain evidence="6 7">GA093</strain>
    </source>
</reference>
<dbReference type="NCBIfam" id="TIGR00730">
    <property type="entry name" value="Rossman fold protein, TIGR00730 family"/>
    <property type="match status" value="1"/>
</dbReference>
<dbReference type="Proteomes" id="UP000471501">
    <property type="component" value="Unassembled WGS sequence"/>
</dbReference>
<name>A0A6I4NPV1_9FLAO</name>
<comment type="catalytic activity">
    <reaction evidence="1">
        <text>AMP + H2O = D-ribose 5-phosphate + adenine</text>
        <dbReference type="Rhea" id="RHEA:20129"/>
        <dbReference type="ChEBI" id="CHEBI:15377"/>
        <dbReference type="ChEBI" id="CHEBI:16708"/>
        <dbReference type="ChEBI" id="CHEBI:78346"/>
        <dbReference type="ChEBI" id="CHEBI:456215"/>
        <dbReference type="EC" id="3.2.2.4"/>
    </reaction>
</comment>
<dbReference type="EMBL" id="WSTB01000011">
    <property type="protein sequence ID" value="MWB96193.1"/>
    <property type="molecule type" value="Genomic_DNA"/>
</dbReference>
<dbReference type="Pfam" id="PF03641">
    <property type="entry name" value="Lysine_decarbox"/>
    <property type="match status" value="1"/>
</dbReference>
<dbReference type="Gene3D" id="3.40.50.450">
    <property type="match status" value="1"/>
</dbReference>
<dbReference type="GO" id="GO:0005829">
    <property type="term" value="C:cytosol"/>
    <property type="evidence" value="ECO:0007669"/>
    <property type="project" value="TreeGrafter"/>
</dbReference>
<dbReference type="SUPFAM" id="SSF102405">
    <property type="entry name" value="MCP/YpsA-like"/>
    <property type="match status" value="1"/>
</dbReference>
<dbReference type="AlphaFoldDB" id="A0A6I4NPV1"/>
<proteinExistence type="inferred from homology"/>
<evidence type="ECO:0000313" key="6">
    <source>
        <dbReference type="EMBL" id="MWB96193.1"/>
    </source>
</evidence>
<dbReference type="InterPro" id="IPR005269">
    <property type="entry name" value="LOG"/>
</dbReference>
<evidence type="ECO:0000256" key="2">
    <source>
        <dbReference type="ARBA" id="ARBA00006763"/>
    </source>
</evidence>
<evidence type="ECO:0000259" key="5">
    <source>
        <dbReference type="PROSITE" id="PS51186"/>
    </source>
</evidence>
<dbReference type="GO" id="GO:0009691">
    <property type="term" value="P:cytokinin biosynthetic process"/>
    <property type="evidence" value="ECO:0007669"/>
    <property type="project" value="InterPro"/>
</dbReference>
<dbReference type="Gene3D" id="3.40.630.30">
    <property type="match status" value="1"/>
</dbReference>
<comment type="similarity">
    <text evidence="2">Belongs to the LOG family.</text>
</comment>
<accession>A0A6I4NPV1</accession>
<dbReference type="PANTHER" id="PTHR31223">
    <property type="entry name" value="LOG FAMILY PROTEIN YJL055W"/>
    <property type="match status" value="1"/>
</dbReference>
<dbReference type="PROSITE" id="PS51186">
    <property type="entry name" value="GNAT"/>
    <property type="match status" value="1"/>
</dbReference>
<dbReference type="GO" id="GO:0016747">
    <property type="term" value="F:acyltransferase activity, transferring groups other than amino-acyl groups"/>
    <property type="evidence" value="ECO:0007669"/>
    <property type="project" value="InterPro"/>
</dbReference>
<evidence type="ECO:0000256" key="4">
    <source>
        <dbReference type="ARBA" id="ARBA00031983"/>
    </source>
</evidence>
<evidence type="ECO:0000313" key="7">
    <source>
        <dbReference type="Proteomes" id="UP000471501"/>
    </source>
</evidence>
<evidence type="ECO:0000256" key="1">
    <source>
        <dbReference type="ARBA" id="ARBA00000274"/>
    </source>
</evidence>
<dbReference type="GO" id="GO:0008714">
    <property type="term" value="F:AMP nucleosidase activity"/>
    <property type="evidence" value="ECO:0007669"/>
    <property type="project" value="UniProtKB-EC"/>
</dbReference>
<organism evidence="6 7">
    <name type="scientific">Flavobacterium hydrocarbonoxydans</name>
    <dbReference type="NCBI Taxonomy" id="2683249"/>
    <lineage>
        <taxon>Bacteria</taxon>
        <taxon>Pseudomonadati</taxon>
        <taxon>Bacteroidota</taxon>
        <taxon>Flavobacteriia</taxon>
        <taxon>Flavobacteriales</taxon>
        <taxon>Flavobacteriaceae</taxon>
        <taxon>Flavobacterium</taxon>
    </lineage>
</organism>
<protein>
    <recommendedName>
        <fullName evidence="4">AMP nucleosidase</fullName>
        <ecNumber evidence="3">3.2.2.4</ecNumber>
    </recommendedName>
    <alternativeName>
        <fullName evidence="4">AMP nucleosidase</fullName>
    </alternativeName>
</protein>
<dbReference type="PANTHER" id="PTHR31223:SF70">
    <property type="entry name" value="LOG FAMILY PROTEIN YJL055W"/>
    <property type="match status" value="1"/>
</dbReference>
<dbReference type="EC" id="3.2.2.4" evidence="3"/>
<dbReference type="InterPro" id="IPR031100">
    <property type="entry name" value="LOG_fam"/>
</dbReference>
<dbReference type="InterPro" id="IPR000182">
    <property type="entry name" value="GNAT_dom"/>
</dbReference>
<feature type="domain" description="N-acetyltransferase" evidence="5">
    <location>
        <begin position="17"/>
        <end position="173"/>
    </location>
</feature>
<sequence>MTTNFNLQPEVLEDEITKLIPLQENHFEELYKVASDPLIWEQHPIKDRYKIEVFKAFFDGAINAKGAFLILDKKTDEVMGTTRFYDYDNEKSKVAIGFTFIARKYWGGTFNKSSKKLLIDYAFQNVDSILFHIGAENIRSQKAVLKLGAVKINEMLFPPNDGILHFEYELKNNKMKRITVFCGSSFGTEAIYQSQAIALGKTLAQQNIELVYGGANVGLMGAVADGILSEGGKAIGVLPDFLRSKEIAHQGLTELILVESMHERKTKMNELCDGVIALPGGFGTFEELFEMLTWAQLGLHKKPIAILNINGFYDPLIEMIQTMTDKGLLKEANQKMLLVSDDIEDLLDKMKNYVPPSVGKWIDKDKV</sequence>
<dbReference type="Pfam" id="PF13302">
    <property type="entry name" value="Acetyltransf_3"/>
    <property type="match status" value="1"/>
</dbReference>
<comment type="caution">
    <text evidence="6">The sequence shown here is derived from an EMBL/GenBank/DDBJ whole genome shotgun (WGS) entry which is preliminary data.</text>
</comment>
<dbReference type="InterPro" id="IPR016181">
    <property type="entry name" value="Acyl_CoA_acyltransferase"/>
</dbReference>
<dbReference type="SUPFAM" id="SSF55729">
    <property type="entry name" value="Acyl-CoA N-acyltransferases (Nat)"/>
    <property type="match status" value="1"/>
</dbReference>
<keyword evidence="7" id="KW-1185">Reference proteome</keyword>
<dbReference type="FunFam" id="3.40.50.450:FF:000012">
    <property type="entry name" value="LOG family protein YvdD"/>
    <property type="match status" value="1"/>
</dbReference>
<gene>
    <name evidence="6" type="ORF">GON26_17665</name>
</gene>
<evidence type="ECO:0000256" key="3">
    <source>
        <dbReference type="ARBA" id="ARBA00011985"/>
    </source>
</evidence>